<dbReference type="InterPro" id="IPR020635">
    <property type="entry name" value="Tyr_kinase_cat_dom"/>
</dbReference>
<dbReference type="InterPro" id="IPR000719">
    <property type="entry name" value="Prot_kinase_dom"/>
</dbReference>
<dbReference type="PROSITE" id="PS50011">
    <property type="entry name" value="PROTEIN_KINASE_DOM"/>
    <property type="match status" value="1"/>
</dbReference>
<proteinExistence type="predicted"/>
<dbReference type="STRING" id="74557.A0A1V9YS53"/>
<reference evidence="2 3" key="1">
    <citation type="journal article" date="2014" name="Genome Biol. Evol.">
        <title>The secreted proteins of Achlya hypogyna and Thraustotheca clavata identify the ancestral oomycete secretome and reveal gene acquisitions by horizontal gene transfer.</title>
        <authorList>
            <person name="Misner I."/>
            <person name="Blouin N."/>
            <person name="Leonard G."/>
            <person name="Richards T.A."/>
            <person name="Lane C.E."/>
        </authorList>
    </citation>
    <scope>NUCLEOTIDE SEQUENCE [LARGE SCALE GENOMIC DNA]</scope>
    <source>
        <strain evidence="2 3">ATCC 34112</strain>
    </source>
</reference>
<evidence type="ECO:0000259" key="1">
    <source>
        <dbReference type="PROSITE" id="PS50011"/>
    </source>
</evidence>
<dbReference type="OrthoDB" id="4062651at2759"/>
<dbReference type="PANTHER" id="PTHR44329">
    <property type="entry name" value="SERINE/THREONINE-PROTEIN KINASE TNNI3K-RELATED"/>
    <property type="match status" value="1"/>
</dbReference>
<gene>
    <name evidence="2" type="ORF">THRCLA_22824</name>
</gene>
<protein>
    <submittedName>
        <fullName evidence="2">Kinase</fullName>
    </submittedName>
</protein>
<keyword evidence="2" id="KW-0808">Transferase</keyword>
<dbReference type="Proteomes" id="UP000243217">
    <property type="component" value="Unassembled WGS sequence"/>
</dbReference>
<name>A0A1V9YS53_9STRA</name>
<dbReference type="AlphaFoldDB" id="A0A1V9YS53"/>
<sequence length="154" mass="17353">HSLKPALIHRNIKASKVLLTKGLVPKLSGFEKSRDRTLLEDMTTGVGDIRWSAPELLLDEEMYDEKIDVYSFGVLLTELDTGEFPFAKEEAAMRKNELQGKLMTGALLPKCSASCPKSILRIFRMCIQHDPSLRPTSRKLLELLEAAKNELRQA</sequence>
<dbReference type="InterPro" id="IPR051681">
    <property type="entry name" value="Ser/Thr_Kinases-Pseudokinases"/>
</dbReference>
<dbReference type="SUPFAM" id="SSF56112">
    <property type="entry name" value="Protein kinase-like (PK-like)"/>
    <property type="match status" value="1"/>
</dbReference>
<organism evidence="2 3">
    <name type="scientific">Thraustotheca clavata</name>
    <dbReference type="NCBI Taxonomy" id="74557"/>
    <lineage>
        <taxon>Eukaryota</taxon>
        <taxon>Sar</taxon>
        <taxon>Stramenopiles</taxon>
        <taxon>Oomycota</taxon>
        <taxon>Saprolegniomycetes</taxon>
        <taxon>Saprolegniales</taxon>
        <taxon>Achlyaceae</taxon>
        <taxon>Thraustotheca</taxon>
    </lineage>
</organism>
<dbReference type="EMBL" id="JNBS01003079">
    <property type="protein sequence ID" value="OQR88654.1"/>
    <property type="molecule type" value="Genomic_DNA"/>
</dbReference>
<accession>A0A1V9YS53</accession>
<keyword evidence="3" id="KW-1185">Reference proteome</keyword>
<evidence type="ECO:0000313" key="2">
    <source>
        <dbReference type="EMBL" id="OQR88654.1"/>
    </source>
</evidence>
<keyword evidence="2" id="KW-0418">Kinase</keyword>
<feature type="domain" description="Protein kinase" evidence="1">
    <location>
        <begin position="1"/>
        <end position="152"/>
    </location>
</feature>
<dbReference type="GO" id="GO:0004674">
    <property type="term" value="F:protein serine/threonine kinase activity"/>
    <property type="evidence" value="ECO:0007669"/>
    <property type="project" value="TreeGrafter"/>
</dbReference>
<dbReference type="InterPro" id="IPR001245">
    <property type="entry name" value="Ser-Thr/Tyr_kinase_cat_dom"/>
</dbReference>
<evidence type="ECO:0000313" key="3">
    <source>
        <dbReference type="Proteomes" id="UP000243217"/>
    </source>
</evidence>
<dbReference type="GO" id="GO:0004713">
    <property type="term" value="F:protein tyrosine kinase activity"/>
    <property type="evidence" value="ECO:0007669"/>
    <property type="project" value="InterPro"/>
</dbReference>
<comment type="caution">
    <text evidence="2">The sequence shown here is derived from an EMBL/GenBank/DDBJ whole genome shotgun (WGS) entry which is preliminary data.</text>
</comment>
<dbReference type="InterPro" id="IPR011009">
    <property type="entry name" value="Kinase-like_dom_sf"/>
</dbReference>
<dbReference type="Gene3D" id="1.10.510.10">
    <property type="entry name" value="Transferase(Phosphotransferase) domain 1"/>
    <property type="match status" value="1"/>
</dbReference>
<dbReference type="SMART" id="SM00219">
    <property type="entry name" value="TyrKc"/>
    <property type="match status" value="1"/>
</dbReference>
<feature type="non-terminal residue" evidence="2">
    <location>
        <position position="1"/>
    </location>
</feature>
<dbReference type="Pfam" id="PF07714">
    <property type="entry name" value="PK_Tyr_Ser-Thr"/>
    <property type="match status" value="1"/>
</dbReference>
<dbReference type="PANTHER" id="PTHR44329:SF214">
    <property type="entry name" value="PROTEIN KINASE DOMAIN-CONTAINING PROTEIN"/>
    <property type="match status" value="1"/>
</dbReference>
<dbReference type="GO" id="GO:0005524">
    <property type="term" value="F:ATP binding"/>
    <property type="evidence" value="ECO:0007669"/>
    <property type="project" value="InterPro"/>
</dbReference>